<dbReference type="EMBL" id="RAQO01000004">
    <property type="protein sequence ID" value="RKF19866.1"/>
    <property type="molecule type" value="Genomic_DNA"/>
</dbReference>
<comment type="caution">
    <text evidence="2">The sequence shown here is derived from an EMBL/GenBank/DDBJ whole genome shotgun (WGS) entry which is preliminary data.</text>
</comment>
<protein>
    <recommendedName>
        <fullName evidence="4">Alpha/beta hydrolase</fullName>
    </recommendedName>
</protein>
<organism evidence="2 3">
    <name type="scientific">Alginatibacterium sediminis</name>
    <dbReference type="NCBI Taxonomy" id="2164068"/>
    <lineage>
        <taxon>Bacteria</taxon>
        <taxon>Pseudomonadati</taxon>
        <taxon>Pseudomonadota</taxon>
        <taxon>Gammaproteobacteria</taxon>
        <taxon>Alteromonadales</taxon>
        <taxon>Alteromonadaceae</taxon>
        <taxon>Alginatibacterium</taxon>
    </lineage>
</organism>
<accession>A0A420EH34</accession>
<evidence type="ECO:0000256" key="1">
    <source>
        <dbReference type="SAM" id="Coils"/>
    </source>
</evidence>
<proteinExistence type="predicted"/>
<reference evidence="2 3" key="1">
    <citation type="submission" date="2018-09" db="EMBL/GenBank/DDBJ databases">
        <authorList>
            <person name="Wang Z."/>
        </authorList>
    </citation>
    <scope>NUCLEOTIDE SEQUENCE [LARGE SCALE GENOMIC DNA]</scope>
    <source>
        <strain evidence="2 3">ALS 81</strain>
    </source>
</reference>
<feature type="coiled-coil region" evidence="1">
    <location>
        <begin position="299"/>
        <end position="326"/>
    </location>
</feature>
<evidence type="ECO:0000313" key="3">
    <source>
        <dbReference type="Proteomes" id="UP000286482"/>
    </source>
</evidence>
<dbReference type="OrthoDB" id="5810117at2"/>
<keyword evidence="3" id="KW-1185">Reference proteome</keyword>
<evidence type="ECO:0008006" key="4">
    <source>
        <dbReference type="Google" id="ProtNLM"/>
    </source>
</evidence>
<evidence type="ECO:0000313" key="2">
    <source>
        <dbReference type="EMBL" id="RKF19866.1"/>
    </source>
</evidence>
<dbReference type="AlphaFoldDB" id="A0A420EH34"/>
<gene>
    <name evidence="2" type="ORF">DBZ36_05250</name>
</gene>
<name>A0A420EH34_9ALTE</name>
<sequence>MSDKPLVLVVHGMGRHSAESVKRSVIEACNYSLASYPSWRTKTAKKKIEDYVEIVGIGYDHIFEKERASIASNADALKSLLATLGSFPAEIINTLSKTDEDNFLTTHLLDVIFYAATHHEIVRLYIAKEITKHLQAAGTRKVHIVGHSLSTIVLNDTLGKLFGGGILDTDGTRYRLTGLLNQIQSLWMFANASEAMFKLNPTKTTINPLESLAKPSMNRSTATCKYYNVMHALDPMRLDGFEPRIGDNWIPNETYLRAYKYIQTEHLIETPNPHDLFGYIIDPAVRYRFLWEIMPADAISISKQERDQVENEVVDLVDQLRELSESFSSISSASNFSDWIQNLSQFGKTLEAMSGKTL</sequence>
<dbReference type="Proteomes" id="UP000286482">
    <property type="component" value="Unassembled WGS sequence"/>
</dbReference>
<dbReference type="InterPro" id="IPR029058">
    <property type="entry name" value="AB_hydrolase_fold"/>
</dbReference>
<dbReference type="SUPFAM" id="SSF53474">
    <property type="entry name" value="alpha/beta-Hydrolases"/>
    <property type="match status" value="1"/>
</dbReference>
<keyword evidence="1" id="KW-0175">Coiled coil</keyword>
<dbReference type="RefSeq" id="WP_120353871.1">
    <property type="nucleotide sequence ID" value="NZ_RAQO01000004.1"/>
</dbReference>